<sequence>MKKMKSTIFIMVLLLSANILAQDQLQLSALFIPQELKENADAVIRNSELIVTVDAIDKLIVREKRTVTVLNKQGKKHVKAYEHYNDDTRITRLSAVVYDALGNKVKKYSKGDFEDVSAIDDNTLYSDSRLKYLEYTPTSYPYTVVFESEYKNGTTGFIPSWFPIRTYNVSVQKSSYTLNNPTHISFRKREKNLEGYTIEQNNTDSNLTYELTNQKAIKPEHYTVNFEDFIPNVAVSFDSFSYKGIKGNAKNWEEFGLWMYDNLIKGRNELSPATIAKIQGLVKDAKTPEEKAKIVYEYVQNKTRYISVQVDIGGWEPIAANKVDAVGYGDCKGLTNYTKALLDAVGVKSHHVIVFGSDKKNVDKDFTALQGNHMILNIPNEKEDIWLECTSQTMPFGFLGDFTDDRDVLVVTPEGGVIKRTPAYKNNNNLQVTKAAIKLLPNKNVIASVERTSYGTQYDDKYQIEDYTKEELNKYYKSYLWDYNNNLDVENIRHTNNKDNVEFTEKLDVKIADFATATEQNYLFKLNVFNRITGIPKKYRNRQNPLEIKRGFTDKDEFIFTIPEGYSINILPENKNITNKFGVYALTFEKIDDATFKYTREFSLKKGVHPKEDYKAYRKFRKTVVKYDNLRTELTKK</sequence>
<evidence type="ECO:0000256" key="1">
    <source>
        <dbReference type="SAM" id="SignalP"/>
    </source>
</evidence>
<evidence type="ECO:0000313" key="3">
    <source>
        <dbReference type="EMBL" id="CAL2104651.1"/>
    </source>
</evidence>
<dbReference type="SUPFAM" id="SSF54001">
    <property type="entry name" value="Cysteine proteinases"/>
    <property type="match status" value="1"/>
</dbReference>
<dbReference type="EMBL" id="CAXJIO010000018">
    <property type="protein sequence ID" value="CAL2104651.1"/>
    <property type="molecule type" value="Genomic_DNA"/>
</dbReference>
<name>A0ABM9PG98_9FLAO</name>
<evidence type="ECO:0000313" key="4">
    <source>
        <dbReference type="Proteomes" id="UP001497527"/>
    </source>
</evidence>
<dbReference type="Gene3D" id="2.60.120.1130">
    <property type="match status" value="1"/>
</dbReference>
<gene>
    <name evidence="3" type="ORF">T190423A01A_90076</name>
</gene>
<dbReference type="Gene3D" id="2.60.40.3140">
    <property type="match status" value="1"/>
</dbReference>
<evidence type="ECO:0000259" key="2">
    <source>
        <dbReference type="Pfam" id="PF12969"/>
    </source>
</evidence>
<protein>
    <submittedName>
        <fullName evidence="3">Transglutaminase-like superfamily protein</fullName>
    </submittedName>
</protein>
<proteinExistence type="predicted"/>
<organism evidence="3 4">
    <name type="scientific">Tenacibaculum polynesiense</name>
    <dbReference type="NCBI Taxonomy" id="3137857"/>
    <lineage>
        <taxon>Bacteria</taxon>
        <taxon>Pseudomonadati</taxon>
        <taxon>Bacteroidota</taxon>
        <taxon>Flavobacteriia</taxon>
        <taxon>Flavobacteriales</taxon>
        <taxon>Flavobacteriaceae</taxon>
        <taxon>Tenacibaculum</taxon>
    </lineage>
</organism>
<dbReference type="Proteomes" id="UP001497527">
    <property type="component" value="Unassembled WGS sequence"/>
</dbReference>
<reference evidence="3 4" key="1">
    <citation type="submission" date="2024-05" db="EMBL/GenBank/DDBJ databases">
        <authorList>
            <person name="Duchaud E."/>
        </authorList>
    </citation>
    <scope>NUCLEOTIDE SEQUENCE [LARGE SCALE GENOMIC DNA]</scope>
    <source>
        <strain evidence="3">Ena-SAMPLE-TAB-13-05-2024-13:56:06:370-140308</strain>
    </source>
</reference>
<feature type="domain" description="DUF3857" evidence="2">
    <location>
        <begin position="62"/>
        <end position="217"/>
    </location>
</feature>
<keyword evidence="1" id="KW-0732">Signal</keyword>
<feature type="signal peptide" evidence="1">
    <location>
        <begin position="1"/>
        <end position="21"/>
    </location>
</feature>
<dbReference type="Pfam" id="PF12969">
    <property type="entry name" value="DUF3857"/>
    <property type="match status" value="1"/>
</dbReference>
<keyword evidence="4" id="KW-1185">Reference proteome</keyword>
<feature type="chain" id="PRO_5046254357" evidence="1">
    <location>
        <begin position="22"/>
        <end position="637"/>
    </location>
</feature>
<accession>A0ABM9PG98</accession>
<dbReference type="InterPro" id="IPR038765">
    <property type="entry name" value="Papain-like_cys_pep_sf"/>
</dbReference>
<dbReference type="InterPro" id="IPR024618">
    <property type="entry name" value="DUF3857"/>
</dbReference>
<comment type="caution">
    <text evidence="3">The sequence shown here is derived from an EMBL/GenBank/DDBJ whole genome shotgun (WGS) entry which is preliminary data.</text>
</comment>
<dbReference type="Gene3D" id="3.10.620.30">
    <property type="match status" value="1"/>
</dbReference>